<evidence type="ECO:0000256" key="2">
    <source>
        <dbReference type="SAM" id="MobiDB-lite"/>
    </source>
</evidence>
<feature type="coiled-coil region" evidence="1">
    <location>
        <begin position="60"/>
        <end position="141"/>
    </location>
</feature>
<dbReference type="STRING" id="1123237.Salmuc_03531"/>
<protein>
    <submittedName>
        <fullName evidence="3">Uncharacterized protein</fullName>
    </submittedName>
</protein>
<dbReference type="EMBL" id="APVH01000039">
    <property type="protein sequence ID" value="EPX78422.1"/>
    <property type="molecule type" value="Genomic_DNA"/>
</dbReference>
<name>S9QET0_9RHOB</name>
<proteinExistence type="predicted"/>
<keyword evidence="1" id="KW-0175">Coiled coil</keyword>
<gene>
    <name evidence="3" type="ORF">Salmuc_03531</name>
</gene>
<evidence type="ECO:0000313" key="3">
    <source>
        <dbReference type="EMBL" id="EPX78422.1"/>
    </source>
</evidence>
<dbReference type="OrthoDB" id="7871100at2"/>
<reference evidence="4" key="1">
    <citation type="journal article" date="2014" name="Stand. Genomic Sci.">
        <title>Genome sequence of the exopolysaccharide-producing Salipiger mucosus type strain (DSM 16094(T)), a moderately halophilic member of the Roseobacter clade.</title>
        <authorList>
            <person name="Riedel T."/>
            <person name="Spring S."/>
            <person name="Fiebig A."/>
            <person name="Petersen J."/>
            <person name="Kyrpides N.C."/>
            <person name="Goker M."/>
            <person name="Klenk H.P."/>
        </authorList>
    </citation>
    <scope>NUCLEOTIDE SEQUENCE [LARGE SCALE GENOMIC DNA]</scope>
    <source>
        <strain evidence="4">DSM 16094</strain>
    </source>
</reference>
<dbReference type="RefSeq" id="WP_020039179.1">
    <property type="nucleotide sequence ID" value="NZ_KE557280.1"/>
</dbReference>
<sequence>MTQIDEFQSRISRALDRIAQGVEGLSQRPAEAPAPEPEALEAEPQPAAVAEPAPADDEEIAALREALDEERLANAQLEERNKVLNARLTEQAEPAPDAAQQEQLAAQREMLADLDAELQRLRASNDMLRETNQEMRAALEAGVGEPHLINQAMLAELEGLRATRAAESSEARAVLSAIEPLLAANEGATGEAM</sequence>
<evidence type="ECO:0000313" key="4">
    <source>
        <dbReference type="Proteomes" id="UP000015347"/>
    </source>
</evidence>
<dbReference type="HOGENOM" id="CLU_125464_0_0_5"/>
<dbReference type="eggNOG" id="COG1196">
    <property type="taxonomic scope" value="Bacteria"/>
</dbReference>
<accession>S9QET0</accession>
<dbReference type="AlphaFoldDB" id="S9QET0"/>
<evidence type="ECO:0000256" key="1">
    <source>
        <dbReference type="SAM" id="Coils"/>
    </source>
</evidence>
<comment type="caution">
    <text evidence="3">The sequence shown here is derived from an EMBL/GenBank/DDBJ whole genome shotgun (WGS) entry which is preliminary data.</text>
</comment>
<feature type="compositionally biased region" description="Low complexity" evidence="2">
    <location>
        <begin position="42"/>
        <end position="53"/>
    </location>
</feature>
<feature type="region of interest" description="Disordered" evidence="2">
    <location>
        <begin position="22"/>
        <end position="56"/>
    </location>
</feature>
<dbReference type="Proteomes" id="UP000015347">
    <property type="component" value="Unassembled WGS sequence"/>
</dbReference>
<keyword evidence="4" id="KW-1185">Reference proteome</keyword>
<organism evidence="3 4">
    <name type="scientific">Salipiger mucosus DSM 16094</name>
    <dbReference type="NCBI Taxonomy" id="1123237"/>
    <lineage>
        <taxon>Bacteria</taxon>
        <taxon>Pseudomonadati</taxon>
        <taxon>Pseudomonadota</taxon>
        <taxon>Alphaproteobacteria</taxon>
        <taxon>Rhodobacterales</taxon>
        <taxon>Roseobacteraceae</taxon>
        <taxon>Salipiger</taxon>
    </lineage>
</organism>